<sequence>MDKEENRVSKQEVEDGIGIGNSTIGYDPNRIPASIFSTKPTNPSEWSVASNESLFSIHMPNNSFSRDYAILYGKSADLQDFQLRMSGELPRLDEWNKSQLKSSELIGLPSVVEETWPSLDQHEMGKQGQPNVVSANQMVITKIVSSPHTFSSPPRFSHDIRNNSASSFVFPL</sequence>
<gene>
    <name evidence="2" type="ORF">STAS_06629</name>
</gene>
<dbReference type="Proteomes" id="UP000325081">
    <property type="component" value="Unassembled WGS sequence"/>
</dbReference>
<organism evidence="2 3">
    <name type="scientific">Striga asiatica</name>
    <name type="common">Asiatic witchweed</name>
    <name type="synonym">Buchnera asiatica</name>
    <dbReference type="NCBI Taxonomy" id="4170"/>
    <lineage>
        <taxon>Eukaryota</taxon>
        <taxon>Viridiplantae</taxon>
        <taxon>Streptophyta</taxon>
        <taxon>Embryophyta</taxon>
        <taxon>Tracheophyta</taxon>
        <taxon>Spermatophyta</taxon>
        <taxon>Magnoliopsida</taxon>
        <taxon>eudicotyledons</taxon>
        <taxon>Gunneridae</taxon>
        <taxon>Pentapetalae</taxon>
        <taxon>asterids</taxon>
        <taxon>lamiids</taxon>
        <taxon>Lamiales</taxon>
        <taxon>Orobanchaceae</taxon>
        <taxon>Buchnereae</taxon>
        <taxon>Striga</taxon>
    </lineage>
</organism>
<dbReference type="PANTHER" id="PTHR33673">
    <property type="entry name" value="SUPPRESSOR SRP40-LIKE PROTEIN"/>
    <property type="match status" value="1"/>
</dbReference>
<protein>
    <submittedName>
        <fullName evidence="2">AP-2 complex subunit beta</fullName>
    </submittedName>
</protein>
<dbReference type="AlphaFoldDB" id="A0A5A7PDF6"/>
<comment type="caution">
    <text evidence="2">The sequence shown here is derived from an EMBL/GenBank/DDBJ whole genome shotgun (WGS) entry which is preliminary data.</text>
</comment>
<dbReference type="OrthoDB" id="676141at2759"/>
<dbReference type="EMBL" id="BKCP01004383">
    <property type="protein sequence ID" value="GER30674.1"/>
    <property type="molecule type" value="Genomic_DNA"/>
</dbReference>
<proteinExistence type="predicted"/>
<keyword evidence="3" id="KW-1185">Reference proteome</keyword>
<name>A0A5A7PDF6_STRAF</name>
<dbReference type="PANTHER" id="PTHR33673:SF36">
    <property type="entry name" value="MYB-LIKE PROTEIN Q"/>
    <property type="match status" value="1"/>
</dbReference>
<accession>A0A5A7PDF6</accession>
<evidence type="ECO:0000256" key="1">
    <source>
        <dbReference type="SAM" id="MobiDB-lite"/>
    </source>
</evidence>
<evidence type="ECO:0000313" key="3">
    <source>
        <dbReference type="Proteomes" id="UP000325081"/>
    </source>
</evidence>
<reference evidence="3" key="1">
    <citation type="journal article" date="2019" name="Curr. Biol.">
        <title>Genome Sequence of Striga asiatica Provides Insight into the Evolution of Plant Parasitism.</title>
        <authorList>
            <person name="Yoshida S."/>
            <person name="Kim S."/>
            <person name="Wafula E.K."/>
            <person name="Tanskanen J."/>
            <person name="Kim Y.M."/>
            <person name="Honaas L."/>
            <person name="Yang Z."/>
            <person name="Spallek T."/>
            <person name="Conn C.E."/>
            <person name="Ichihashi Y."/>
            <person name="Cheong K."/>
            <person name="Cui S."/>
            <person name="Der J.P."/>
            <person name="Gundlach H."/>
            <person name="Jiao Y."/>
            <person name="Hori C."/>
            <person name="Ishida J.K."/>
            <person name="Kasahara H."/>
            <person name="Kiba T."/>
            <person name="Kim M.S."/>
            <person name="Koo N."/>
            <person name="Laohavisit A."/>
            <person name="Lee Y.H."/>
            <person name="Lumba S."/>
            <person name="McCourt P."/>
            <person name="Mortimer J.C."/>
            <person name="Mutuku J.M."/>
            <person name="Nomura T."/>
            <person name="Sasaki-Sekimoto Y."/>
            <person name="Seto Y."/>
            <person name="Wang Y."/>
            <person name="Wakatake T."/>
            <person name="Sakakibara H."/>
            <person name="Demura T."/>
            <person name="Yamaguchi S."/>
            <person name="Yoneyama K."/>
            <person name="Manabe R.I."/>
            <person name="Nelson D.C."/>
            <person name="Schulman A.H."/>
            <person name="Timko M.P."/>
            <person name="dePamphilis C.W."/>
            <person name="Choi D."/>
            <person name="Shirasu K."/>
        </authorList>
    </citation>
    <scope>NUCLEOTIDE SEQUENCE [LARGE SCALE GENOMIC DNA]</scope>
    <source>
        <strain evidence="3">cv. UVA1</strain>
    </source>
</reference>
<feature type="compositionally biased region" description="Basic and acidic residues" evidence="1">
    <location>
        <begin position="1"/>
        <end position="13"/>
    </location>
</feature>
<feature type="region of interest" description="Disordered" evidence="1">
    <location>
        <begin position="1"/>
        <end position="25"/>
    </location>
</feature>
<evidence type="ECO:0000313" key="2">
    <source>
        <dbReference type="EMBL" id="GER30674.1"/>
    </source>
</evidence>